<dbReference type="Proteomes" id="UP001239994">
    <property type="component" value="Unassembled WGS sequence"/>
</dbReference>
<evidence type="ECO:0000259" key="4">
    <source>
        <dbReference type="Pfam" id="PF16028"/>
    </source>
</evidence>
<dbReference type="GO" id="GO:0016324">
    <property type="term" value="C:apical plasma membrane"/>
    <property type="evidence" value="ECO:0007669"/>
    <property type="project" value="TreeGrafter"/>
</dbReference>
<keyword evidence="6" id="KW-1185">Reference proteome</keyword>
<dbReference type="GO" id="GO:1903801">
    <property type="term" value="P:L-leucine import across plasma membrane"/>
    <property type="evidence" value="ECO:0007669"/>
    <property type="project" value="TreeGrafter"/>
</dbReference>
<dbReference type="InterPro" id="IPR017853">
    <property type="entry name" value="GH"/>
</dbReference>
<feature type="domain" description="Solute carrier family 3 member 2 N-terminal" evidence="4">
    <location>
        <begin position="41"/>
        <end position="112"/>
    </location>
</feature>
<keyword evidence="2" id="KW-0812">Transmembrane</keyword>
<dbReference type="InterPro" id="IPR031984">
    <property type="entry name" value="SLC3A2_N"/>
</dbReference>
<evidence type="ECO:0000256" key="1">
    <source>
        <dbReference type="SAM" id="MobiDB-lite"/>
    </source>
</evidence>
<dbReference type="GO" id="GO:0015823">
    <property type="term" value="P:phenylalanine transport"/>
    <property type="evidence" value="ECO:0007669"/>
    <property type="project" value="TreeGrafter"/>
</dbReference>
<feature type="region of interest" description="Disordered" evidence="1">
    <location>
        <begin position="1"/>
        <end position="34"/>
    </location>
</feature>
<sequence length="504" mass="55882">MSKGTEPKEVELNELDQEKQPMTAETPTDSEKNGCVKVKVAEDAEVKFTGLSKEELMRVAGTTGWVRIRWILLVLFWLGWVGMLAGAVVIIVQAPRCKPIPDMQWWNEGPLYKISDLNAFSGDKGIKGVEEKLDSLNQLKVKGLILGPIHSVQVDQLATLDLKTINPEVGEEKDLDSLLERAHKKGISIVLDLTPNYNRTLAWFSNAAAVAEKLRDACAYWRHKGVDGFLLSDLHQIASVHTWQSIRDVVQANTTEGTKKTALIGSVTSLPVDAVSQLLNKSEVDLLLIGLPSLVHSGVDHALAVNQLYSSHPQTSLGWSLTPLISTFEAMPIRLHHMLLFTLPGTPVFTTGVEVGLKKGVSGDGWLDESLHVIWDLENLADENNKTAKIVRAERGEVRGFFKTLSDLRGKERALLHGDYIPLHSATFSFAFLRLWDQSERFITALNWGDVPVTMMFSNNDLPAEARVRLSTDAEKIAVDKMVLLDKLELEPKQAILLSYPYAG</sequence>
<evidence type="ECO:0000256" key="2">
    <source>
        <dbReference type="SAM" id="Phobius"/>
    </source>
</evidence>
<dbReference type="GO" id="GO:1904273">
    <property type="term" value="P:L-alanine import across plasma membrane"/>
    <property type="evidence" value="ECO:0007669"/>
    <property type="project" value="TreeGrafter"/>
</dbReference>
<feature type="domain" description="Glycosyl hydrolase family 13 catalytic" evidence="3">
    <location>
        <begin position="126"/>
        <end position="243"/>
    </location>
</feature>
<dbReference type="GO" id="GO:0015180">
    <property type="term" value="F:L-alanine transmembrane transporter activity"/>
    <property type="evidence" value="ECO:0007669"/>
    <property type="project" value="TreeGrafter"/>
</dbReference>
<dbReference type="InterPro" id="IPR013780">
    <property type="entry name" value="Glyco_hydro_b"/>
</dbReference>
<dbReference type="Pfam" id="PF16028">
    <property type="entry name" value="SLC3A2_N"/>
    <property type="match status" value="1"/>
</dbReference>
<feature type="compositionally biased region" description="Basic and acidic residues" evidence="1">
    <location>
        <begin position="1"/>
        <end position="19"/>
    </location>
</feature>
<dbReference type="Gene3D" id="3.20.20.80">
    <property type="entry name" value="Glycosidases"/>
    <property type="match status" value="1"/>
</dbReference>
<dbReference type="GO" id="GO:0005975">
    <property type="term" value="P:carbohydrate metabolic process"/>
    <property type="evidence" value="ECO:0007669"/>
    <property type="project" value="InterPro"/>
</dbReference>
<dbReference type="InterPro" id="IPR006047">
    <property type="entry name" value="GH13_cat_dom"/>
</dbReference>
<gene>
    <name evidence="5" type="ORF">P4O66_008487</name>
</gene>
<dbReference type="GO" id="GO:0015173">
    <property type="term" value="F:aromatic amino acid transmembrane transporter activity"/>
    <property type="evidence" value="ECO:0007669"/>
    <property type="project" value="TreeGrafter"/>
</dbReference>
<protein>
    <recommendedName>
        <fullName evidence="7">Glycosyl hydrolase family 13 catalytic domain-containing protein</fullName>
    </recommendedName>
</protein>
<dbReference type="PANTHER" id="PTHR46673">
    <property type="entry name" value="4F2 CELL-SURFACE ANTIGEN HEAVY CHAIN"/>
    <property type="match status" value="1"/>
</dbReference>
<comment type="caution">
    <text evidence="5">The sequence shown here is derived from an EMBL/GenBank/DDBJ whole genome shotgun (WGS) entry which is preliminary data.</text>
</comment>
<dbReference type="Gene3D" id="2.60.40.1180">
    <property type="entry name" value="Golgi alpha-mannosidase II"/>
    <property type="match status" value="1"/>
</dbReference>
<reference evidence="5" key="1">
    <citation type="submission" date="2023-03" db="EMBL/GenBank/DDBJ databases">
        <title>Electrophorus voltai genome.</title>
        <authorList>
            <person name="Bian C."/>
        </authorList>
    </citation>
    <scope>NUCLEOTIDE SEQUENCE</scope>
    <source>
        <strain evidence="5">CB-2022</strain>
        <tissue evidence="5">Muscle</tissue>
    </source>
</reference>
<keyword evidence="2" id="KW-0472">Membrane</keyword>
<evidence type="ECO:0000259" key="3">
    <source>
        <dbReference type="Pfam" id="PF00128"/>
    </source>
</evidence>
<accession>A0AAD8ZCJ8</accession>
<organism evidence="5 6">
    <name type="scientific">Electrophorus voltai</name>
    <dbReference type="NCBI Taxonomy" id="2609070"/>
    <lineage>
        <taxon>Eukaryota</taxon>
        <taxon>Metazoa</taxon>
        <taxon>Chordata</taxon>
        <taxon>Craniata</taxon>
        <taxon>Vertebrata</taxon>
        <taxon>Euteleostomi</taxon>
        <taxon>Actinopterygii</taxon>
        <taxon>Neopterygii</taxon>
        <taxon>Teleostei</taxon>
        <taxon>Ostariophysi</taxon>
        <taxon>Gymnotiformes</taxon>
        <taxon>Gymnotoidei</taxon>
        <taxon>Gymnotidae</taxon>
        <taxon>Electrophorus</taxon>
    </lineage>
</organism>
<dbReference type="EMBL" id="JAROKS010000014">
    <property type="protein sequence ID" value="KAK1797098.1"/>
    <property type="molecule type" value="Genomic_DNA"/>
</dbReference>
<dbReference type="SUPFAM" id="SSF51445">
    <property type="entry name" value="(Trans)glycosidases"/>
    <property type="match status" value="1"/>
</dbReference>
<dbReference type="GO" id="GO:0016323">
    <property type="term" value="C:basolateral plasma membrane"/>
    <property type="evidence" value="ECO:0007669"/>
    <property type="project" value="TreeGrafter"/>
</dbReference>
<dbReference type="GO" id="GO:0015190">
    <property type="term" value="F:L-leucine transmembrane transporter activity"/>
    <property type="evidence" value="ECO:0007669"/>
    <property type="project" value="TreeGrafter"/>
</dbReference>
<evidence type="ECO:0008006" key="7">
    <source>
        <dbReference type="Google" id="ProtNLM"/>
    </source>
</evidence>
<keyword evidence="2" id="KW-1133">Transmembrane helix</keyword>
<evidence type="ECO:0000313" key="6">
    <source>
        <dbReference type="Proteomes" id="UP001239994"/>
    </source>
</evidence>
<dbReference type="InterPro" id="IPR042280">
    <property type="entry name" value="SLC3A2"/>
</dbReference>
<feature type="transmembrane region" description="Helical" evidence="2">
    <location>
        <begin position="70"/>
        <end position="92"/>
    </location>
</feature>
<dbReference type="Pfam" id="PF00128">
    <property type="entry name" value="Alpha-amylase"/>
    <property type="match status" value="1"/>
</dbReference>
<proteinExistence type="predicted"/>
<name>A0AAD8ZCJ8_9TELE</name>
<dbReference type="AlphaFoldDB" id="A0AAD8ZCJ8"/>
<dbReference type="PANTHER" id="PTHR46673:SF3">
    <property type="entry name" value="SOLUTE CARRIER FAMILY 3 (AMINO ACID TRANSPORTER HEAVY CHAIN), MEMBER 2A-RELATED"/>
    <property type="match status" value="1"/>
</dbReference>
<evidence type="ECO:0000313" key="5">
    <source>
        <dbReference type="EMBL" id="KAK1797098.1"/>
    </source>
</evidence>